<dbReference type="AlphaFoldDB" id="A0A3M7QI88"/>
<gene>
    <name evidence="1" type="ORF">BpHYR1_002712</name>
</gene>
<evidence type="ECO:0000313" key="1">
    <source>
        <dbReference type="EMBL" id="RNA10751.1"/>
    </source>
</evidence>
<comment type="caution">
    <text evidence="1">The sequence shown here is derived from an EMBL/GenBank/DDBJ whole genome shotgun (WGS) entry which is preliminary data.</text>
</comment>
<organism evidence="1 2">
    <name type="scientific">Brachionus plicatilis</name>
    <name type="common">Marine rotifer</name>
    <name type="synonym">Brachionus muelleri</name>
    <dbReference type="NCBI Taxonomy" id="10195"/>
    <lineage>
        <taxon>Eukaryota</taxon>
        <taxon>Metazoa</taxon>
        <taxon>Spiralia</taxon>
        <taxon>Gnathifera</taxon>
        <taxon>Rotifera</taxon>
        <taxon>Eurotatoria</taxon>
        <taxon>Monogononta</taxon>
        <taxon>Pseudotrocha</taxon>
        <taxon>Ploima</taxon>
        <taxon>Brachionidae</taxon>
        <taxon>Brachionus</taxon>
    </lineage>
</organism>
<evidence type="ECO:0000313" key="2">
    <source>
        <dbReference type="Proteomes" id="UP000276133"/>
    </source>
</evidence>
<protein>
    <submittedName>
        <fullName evidence="1">Uncharacterized protein</fullName>
    </submittedName>
</protein>
<reference evidence="1 2" key="1">
    <citation type="journal article" date="2018" name="Sci. Rep.">
        <title>Genomic signatures of local adaptation to the degree of environmental predictability in rotifers.</title>
        <authorList>
            <person name="Franch-Gras L."/>
            <person name="Hahn C."/>
            <person name="Garcia-Roger E.M."/>
            <person name="Carmona M.J."/>
            <person name="Serra M."/>
            <person name="Gomez A."/>
        </authorList>
    </citation>
    <scope>NUCLEOTIDE SEQUENCE [LARGE SCALE GENOMIC DNA]</scope>
    <source>
        <strain evidence="1">HYR1</strain>
    </source>
</reference>
<sequence length="74" mass="8849">MITTSFLSRKKGYNECWFSLKRARFLIQIIFKIEIFRLILSCPRCIQFISISKYSDYFSVGYGQDKPVQYTDVF</sequence>
<name>A0A3M7QI88_BRAPC</name>
<dbReference type="EMBL" id="REGN01006122">
    <property type="protein sequence ID" value="RNA10751.1"/>
    <property type="molecule type" value="Genomic_DNA"/>
</dbReference>
<accession>A0A3M7QI88</accession>
<keyword evidence="2" id="KW-1185">Reference proteome</keyword>
<dbReference type="Proteomes" id="UP000276133">
    <property type="component" value="Unassembled WGS sequence"/>
</dbReference>
<proteinExistence type="predicted"/>